<dbReference type="InterPro" id="IPR016181">
    <property type="entry name" value="Acyl_CoA_acyltransferase"/>
</dbReference>
<dbReference type="OrthoDB" id="4142102at2"/>
<evidence type="ECO:0000313" key="3">
    <source>
        <dbReference type="Proteomes" id="UP000029096"/>
    </source>
</evidence>
<dbReference type="InterPro" id="IPR000182">
    <property type="entry name" value="GNAT_dom"/>
</dbReference>
<dbReference type="eggNOG" id="COG1670">
    <property type="taxonomic scope" value="Bacteria"/>
</dbReference>
<comment type="caution">
    <text evidence="2">The sequence shown here is derived from an EMBL/GenBank/DDBJ whole genome shotgun (WGS) entry which is preliminary data.</text>
</comment>
<reference evidence="2 3" key="1">
    <citation type="submission" date="2014-03" db="EMBL/GenBank/DDBJ databases">
        <title>Genomics of Bifidobacteria.</title>
        <authorList>
            <person name="Ventura M."/>
            <person name="Milani C."/>
            <person name="Lugli G.A."/>
        </authorList>
    </citation>
    <scope>NUCLEOTIDE SEQUENCE [LARGE SCALE GENOMIC DNA]</scope>
    <source>
        <strain evidence="2 3">DSM 22767</strain>
    </source>
</reference>
<evidence type="ECO:0000313" key="2">
    <source>
        <dbReference type="EMBL" id="KFI44861.1"/>
    </source>
</evidence>
<evidence type="ECO:0000259" key="1">
    <source>
        <dbReference type="Pfam" id="PF13302"/>
    </source>
</evidence>
<dbReference type="PANTHER" id="PTHR43792">
    <property type="entry name" value="GNAT FAMILY, PUTATIVE (AFU_ORTHOLOGUE AFUA_3G00765)-RELATED-RELATED"/>
    <property type="match status" value="1"/>
</dbReference>
<dbReference type="EMBL" id="JGYP01000005">
    <property type="protein sequence ID" value="KFI44861.1"/>
    <property type="molecule type" value="Genomic_DNA"/>
</dbReference>
<feature type="domain" description="N-acetyltransferase" evidence="1">
    <location>
        <begin position="19"/>
        <end position="188"/>
    </location>
</feature>
<dbReference type="Proteomes" id="UP000029096">
    <property type="component" value="Unassembled WGS sequence"/>
</dbReference>
<dbReference type="STRING" id="1437606.BBOH_1592"/>
<dbReference type="Gene3D" id="3.40.630.30">
    <property type="match status" value="1"/>
</dbReference>
<accession>A0A086ZEB1</accession>
<dbReference type="GO" id="GO:0016747">
    <property type="term" value="F:acyltransferase activity, transferring groups other than amino-acyl groups"/>
    <property type="evidence" value="ECO:0007669"/>
    <property type="project" value="InterPro"/>
</dbReference>
<protein>
    <submittedName>
        <fullName evidence="2">Acetyltransferase, GNAT family</fullName>
    </submittedName>
</protein>
<dbReference type="AlphaFoldDB" id="A0A086ZEB1"/>
<keyword evidence="3" id="KW-1185">Reference proteome</keyword>
<dbReference type="RefSeq" id="WP_044098302.1">
    <property type="nucleotide sequence ID" value="NZ_JDUS01000004.1"/>
</dbReference>
<keyword evidence="2" id="KW-0808">Transferase</keyword>
<name>A0A086ZEB1_9BIFI</name>
<dbReference type="InterPro" id="IPR051531">
    <property type="entry name" value="N-acetyltransferase"/>
</dbReference>
<dbReference type="SUPFAM" id="SSF55729">
    <property type="entry name" value="Acyl-CoA N-acyltransferases (Nat)"/>
    <property type="match status" value="1"/>
</dbReference>
<proteinExistence type="predicted"/>
<sequence>MTDATVNTAPITNTITTERLTLRHWRKGDATEAQALYRYASDPDIGIRCGWMPHQSVERSSEAIEKVLTGDENYAITLRGQDMPIGCIELKKTEGSHGGQYVREAIDGRRLMPGVDADDMERALAGYGGDRTLGYWIGRPFWGQGLMSEALEAMLARSFDVLGAQTVWGGHYVENPASGKVMQHWGMRPICRKDNAYFPLIDRHYDYIILAITKEQWERR</sequence>
<organism evidence="2 3">
    <name type="scientific">Bifidobacterium bohemicum DSM 22767</name>
    <dbReference type="NCBI Taxonomy" id="1437606"/>
    <lineage>
        <taxon>Bacteria</taxon>
        <taxon>Bacillati</taxon>
        <taxon>Actinomycetota</taxon>
        <taxon>Actinomycetes</taxon>
        <taxon>Bifidobacteriales</taxon>
        <taxon>Bifidobacteriaceae</taxon>
        <taxon>Bifidobacterium</taxon>
    </lineage>
</organism>
<dbReference type="Pfam" id="PF13302">
    <property type="entry name" value="Acetyltransf_3"/>
    <property type="match status" value="1"/>
</dbReference>
<gene>
    <name evidence="2" type="ORF">BBOH_1592</name>
</gene>